<gene>
    <name evidence="6" type="ORF">CGLY_11560</name>
</gene>
<dbReference type="eggNOG" id="COG1414">
    <property type="taxonomic scope" value="Bacteria"/>
</dbReference>
<dbReference type="PROSITE" id="PS51077">
    <property type="entry name" value="HTH_ICLR"/>
    <property type="match status" value="1"/>
</dbReference>
<dbReference type="EMBL" id="CP006842">
    <property type="protein sequence ID" value="AHW64757.1"/>
    <property type="molecule type" value="Genomic_DNA"/>
</dbReference>
<dbReference type="AlphaFoldDB" id="X5DVW1"/>
<evidence type="ECO:0000256" key="1">
    <source>
        <dbReference type="ARBA" id="ARBA00023015"/>
    </source>
</evidence>
<dbReference type="Pfam" id="PF09339">
    <property type="entry name" value="HTH_IclR"/>
    <property type="match status" value="1"/>
</dbReference>
<dbReference type="OrthoDB" id="60629at2"/>
<evidence type="ECO:0000256" key="3">
    <source>
        <dbReference type="ARBA" id="ARBA00023163"/>
    </source>
</evidence>
<evidence type="ECO:0000259" key="4">
    <source>
        <dbReference type="PROSITE" id="PS51077"/>
    </source>
</evidence>
<dbReference type="GO" id="GO:0003677">
    <property type="term" value="F:DNA binding"/>
    <property type="evidence" value="ECO:0007669"/>
    <property type="project" value="UniProtKB-KW"/>
</dbReference>
<dbReference type="InterPro" id="IPR036390">
    <property type="entry name" value="WH_DNA-bd_sf"/>
</dbReference>
<dbReference type="Proteomes" id="UP000023703">
    <property type="component" value="Chromosome"/>
</dbReference>
<dbReference type="InterPro" id="IPR036388">
    <property type="entry name" value="WH-like_DNA-bd_sf"/>
</dbReference>
<dbReference type="InterPro" id="IPR050707">
    <property type="entry name" value="HTH_MetabolicPath_Reg"/>
</dbReference>
<evidence type="ECO:0000313" key="6">
    <source>
        <dbReference type="EMBL" id="AHW64757.1"/>
    </source>
</evidence>
<dbReference type="PROSITE" id="PS51078">
    <property type="entry name" value="ICLR_ED"/>
    <property type="match status" value="1"/>
</dbReference>
<accession>X5DVW1</accession>
<dbReference type="PANTHER" id="PTHR30136">
    <property type="entry name" value="HELIX-TURN-HELIX TRANSCRIPTIONAL REGULATOR, ICLR FAMILY"/>
    <property type="match status" value="1"/>
</dbReference>
<keyword evidence="1" id="KW-0805">Transcription regulation</keyword>
<evidence type="ECO:0000259" key="5">
    <source>
        <dbReference type="PROSITE" id="PS51078"/>
    </source>
</evidence>
<dbReference type="RefSeq" id="WP_052540121.1">
    <property type="nucleotide sequence ID" value="NZ_CP006842.1"/>
</dbReference>
<dbReference type="STRING" id="1404245.CGLY_11560"/>
<dbReference type="InterPro" id="IPR014757">
    <property type="entry name" value="Tscrpt_reg_IclR_C"/>
</dbReference>
<dbReference type="InterPro" id="IPR029016">
    <property type="entry name" value="GAF-like_dom_sf"/>
</dbReference>
<reference evidence="6 7" key="1">
    <citation type="journal article" date="2015" name="Int. J. Syst. Evol. Microbiol.">
        <title>Revisiting Corynebacterium glyciniphilum (ex Kubota et al., 1972) sp. nov., nom. rev., isolated from putrefied banana.</title>
        <authorList>
            <person name="Al-Dilaimi A."/>
            <person name="Bednarz H."/>
            <person name="Lomker A."/>
            <person name="Niehaus K."/>
            <person name="Kalinowski J."/>
            <person name="Ruckert C."/>
        </authorList>
    </citation>
    <scope>NUCLEOTIDE SEQUENCE [LARGE SCALE GENOMIC DNA]</scope>
    <source>
        <strain evidence="6">AJ 3170</strain>
    </source>
</reference>
<dbReference type="SUPFAM" id="SSF46785">
    <property type="entry name" value="Winged helix' DNA-binding domain"/>
    <property type="match status" value="1"/>
</dbReference>
<keyword evidence="3" id="KW-0804">Transcription</keyword>
<organism evidence="6 7">
    <name type="scientific">Corynebacterium glyciniphilum AJ 3170</name>
    <dbReference type="NCBI Taxonomy" id="1404245"/>
    <lineage>
        <taxon>Bacteria</taxon>
        <taxon>Bacillati</taxon>
        <taxon>Actinomycetota</taxon>
        <taxon>Actinomycetes</taxon>
        <taxon>Mycobacteriales</taxon>
        <taxon>Corynebacteriaceae</taxon>
        <taxon>Corynebacterium</taxon>
    </lineage>
</organism>
<evidence type="ECO:0000313" key="7">
    <source>
        <dbReference type="Proteomes" id="UP000023703"/>
    </source>
</evidence>
<feature type="domain" description="HTH iclR-type" evidence="4">
    <location>
        <begin position="8"/>
        <end position="69"/>
    </location>
</feature>
<keyword evidence="7" id="KW-1185">Reference proteome</keyword>
<evidence type="ECO:0000256" key="2">
    <source>
        <dbReference type="ARBA" id="ARBA00023125"/>
    </source>
</evidence>
<dbReference type="KEGG" id="cgy:CGLY_11560"/>
<protein>
    <submittedName>
        <fullName evidence="6">Putative transcriptional regulator, IclR-family</fullName>
    </submittedName>
</protein>
<dbReference type="HOGENOM" id="CLU_062618_7_0_11"/>
<dbReference type="Gene3D" id="3.30.450.40">
    <property type="match status" value="1"/>
</dbReference>
<dbReference type="PANTHER" id="PTHR30136:SF35">
    <property type="entry name" value="HTH-TYPE TRANSCRIPTIONAL REGULATOR RV1719"/>
    <property type="match status" value="1"/>
</dbReference>
<keyword evidence="2" id="KW-0238">DNA-binding</keyword>
<dbReference type="SUPFAM" id="SSF55781">
    <property type="entry name" value="GAF domain-like"/>
    <property type="match status" value="1"/>
</dbReference>
<dbReference type="SMART" id="SM00346">
    <property type="entry name" value="HTH_ICLR"/>
    <property type="match status" value="1"/>
</dbReference>
<sequence length="267" mass="28956">MANSRSGESVLQRAMKILECFDADRPRLTASQIAEATGLSRSTTHRLVTEMTSVGMLQRLDDGNLTVSTHSWETSVRCSPLEQLRDLAKPVLEDLHARFNHHICLAVPDFEALSVLYLEHYDAGYPLRILSRHASRLSIHNNSAGLTMLAFGGEKAVNRVLNGSLPDRVTGEPMDPARIRADLLLIRQQGYGHIVGGMVTENTSFAVPCFNLTDGSVQCSLGLVARTDQCDHDEVLGALISAGRTLSDALTDAATPDIPPALLDKSA</sequence>
<dbReference type="GO" id="GO:0045892">
    <property type="term" value="P:negative regulation of DNA-templated transcription"/>
    <property type="evidence" value="ECO:0007669"/>
    <property type="project" value="TreeGrafter"/>
</dbReference>
<dbReference type="Gene3D" id="1.10.10.10">
    <property type="entry name" value="Winged helix-like DNA-binding domain superfamily/Winged helix DNA-binding domain"/>
    <property type="match status" value="1"/>
</dbReference>
<name>X5DVW1_9CORY</name>
<dbReference type="InterPro" id="IPR005471">
    <property type="entry name" value="Tscrpt_reg_IclR_N"/>
</dbReference>
<feature type="domain" description="IclR-ED" evidence="5">
    <location>
        <begin position="70"/>
        <end position="252"/>
    </location>
</feature>
<dbReference type="Pfam" id="PF01614">
    <property type="entry name" value="IclR_C"/>
    <property type="match status" value="1"/>
</dbReference>
<dbReference type="GO" id="GO:0003700">
    <property type="term" value="F:DNA-binding transcription factor activity"/>
    <property type="evidence" value="ECO:0007669"/>
    <property type="project" value="TreeGrafter"/>
</dbReference>
<proteinExistence type="predicted"/>